<keyword evidence="5" id="KW-0472">Membrane</keyword>
<feature type="domain" description="SD-repeat containing protein B" evidence="8">
    <location>
        <begin position="2124"/>
        <end position="2232"/>
    </location>
</feature>
<gene>
    <name evidence="9" type="ORF">CLV46_3232</name>
</gene>
<dbReference type="Gene3D" id="2.60.40.10">
    <property type="entry name" value="Immunoglobulins"/>
    <property type="match status" value="11"/>
</dbReference>
<dbReference type="EMBL" id="PGFF01000001">
    <property type="protein sequence ID" value="PJJ73638.1"/>
    <property type="molecule type" value="Genomic_DNA"/>
</dbReference>
<evidence type="ECO:0000256" key="3">
    <source>
        <dbReference type="ARBA" id="ARBA00022729"/>
    </source>
</evidence>
<feature type="domain" description="DUF11" evidence="7">
    <location>
        <begin position="1306"/>
        <end position="1410"/>
    </location>
</feature>
<evidence type="ECO:0000313" key="9">
    <source>
        <dbReference type="EMBL" id="PJJ73638.1"/>
    </source>
</evidence>
<feature type="domain" description="SD-repeat containing protein B" evidence="8">
    <location>
        <begin position="1893"/>
        <end position="1984"/>
    </location>
</feature>
<feature type="signal peptide" evidence="6">
    <location>
        <begin position="1"/>
        <end position="29"/>
    </location>
</feature>
<dbReference type="InterPro" id="IPR001434">
    <property type="entry name" value="OmcB-like_DUF11"/>
</dbReference>
<dbReference type="SUPFAM" id="SSF117074">
    <property type="entry name" value="Hypothetical protein PA1324"/>
    <property type="match status" value="11"/>
</dbReference>
<dbReference type="InterPro" id="IPR051417">
    <property type="entry name" value="SDr/BOS_complex"/>
</dbReference>
<feature type="domain" description="SD-repeat containing protein B" evidence="8">
    <location>
        <begin position="1444"/>
        <end position="1531"/>
    </location>
</feature>
<dbReference type="Pfam" id="PF17210">
    <property type="entry name" value="SdrD_B"/>
    <property type="match status" value="11"/>
</dbReference>
<dbReference type="PANTHER" id="PTHR23303">
    <property type="entry name" value="CARBOXYPEPTIDASE REGULATORY REGION-CONTAINING"/>
    <property type="match status" value="1"/>
</dbReference>
<sequence length="2709" mass="278660">MSAAVRISTVLALVAASLVAPFGISAAMAAGTPDVQLTKTVDGETLYGDDVAVELRATQTTGPAAYNLSFSDVIPPGTSIAASDAPVTSTITLPDGSKRVVWTNVSDLLTGAVSTFHYTLRYDRAVHDVGAVLGGTAGAFVNTDEREIPDFDPATGNAVAGSYSGSSSAAAQTTLVPFLLEKEEPNAEAELLRGVHRNKTVYTLTITNNTVNSTTGFSVVDYLPAGLEFLGCANVDNSAAGTEEYPGAGRIDGTPLPAMTDCLAPSSVTTVTTDPDGAGDRHSGVYTRVEWTGLGTLAAGAELEIQYAAAIPLQANVQSAGPATANLDNNTGPLTADEQSLVNYAVASGTYQGRPYAVDDTEEVVAEDVSVHKAVDEGTIRQGQRSHWTLTIESSEYAGSTSTIRIVDTIPDGLEFDATSAVPAAASVVIDPAEGTTEVTWELTGFTEEQQLTEVTYETVTLPDYRASGVPVSSEDHWTNINDLSTTGTVITDRSGTTGERALVDESSARQEAEPVTLTKEVAQPVAGVLQCGDGTALSFSDDVAGPFHPGDRVCFRLTVDFPGSLDTIDSELTDFLPEGFAFESVVPTAANDVEFDFSGEEGQQEINWTFDDADVGQHFEVVVQARIVDPAAAREGDITANLFKMAHKNALGETFQLRDQADVLWEEPQLALDKGIVAVNGTPLPGAPVASATIQAADEVTYRVTVTNSGGQDAIGTSVRDVLPARWSCDDIAAAADFTCVETAGRDHLQWDGLTVPADSSITLEYVATVPGDSSPGDSFANTAGVRTYQGATNTGTPFDYFPDDNIDPTLVDRENTDRARDDATVSLEQPTIVKGVTSPAEAGNTASQATIGENVTYTVTATVPEGTTLYETVEVRDTLDSRLQIIGTPTYTIGGGAAQNATVNGQQVVAPLPVGYVNAPDSGDDLVVLTIQARVLDVPAAVRGASVPNNATFVWSSVDGADRSVQSNQAPVTVVEPLIAVAKTNNAPDGRVAPGQTVHYTVTVSNGAAPASTAHDTVVVDRVPIDLTPLEATDDPAEDGDTVGGGVWNAGARTLTWTVPALVPSQTVTLGYDAQVLNPTVSNGTIVNDVTATTTSLAGEPTGERTNASLNGKTGSGYVSTSSSSVRAPEITLDKAVTPTTATIGERVQYTVTVTIPAAVIAYDTTVIDALPADIRFDGLDSATCTQGGQPCAPAITPTVIGTPAADARSIGFFLGDLDPAGTQARTVTLMYGGVVTGGGTAGETQTNTARVYFNTDDTITGTPTTVPAPGGFDTPADSGTATVTLVEPRLVVGKSVDGQVGDADARRAVPGDTLTYRVAVTNTGTSPAYDVVVTDTPDRRLTGYLATLPAGVVAVDADPSDGTLRWSIDGPIAPGATVEIAYSATVPAGLGAADEIDGPEIVNTVDIPTYAGVPDTGGNPDRYRIYTDVVDDTVNVELDLATIGDRVWFDADTDGEQETGEPGIAGATVTVVFAGADGVLGNGDDETHTTMTDAEGDWSVTRLPGGTYRATVTGTPAGYVPSYDLDGTTVTPNGQWQGALAQNGARTDVDFGYTGTGALGDLVWFDRNDDGVQQPGEPGLADQPIRVILLGGPGTADDVVYTTTTDAQGRYTVPRLAPGAYTVELTDTPGGFGFGSGASATLNRTLGVGQTLLDADFPLLGDLTVGDRVWLDRDGDGVDEATEPGIDGAGVEVRWSGLDGEFGTADDGVFPTTTDDTGAYAVGNLPAGEYRVSVTGSLPAGVQNTYDRDGDRDSVVTAEVTASDTTFDFGYYGDTGLGDVVWWDRDRDGVQEAGEPGIGGVDVQARFFGADGLENTADDLVFPATTSADGAWSIGELPEGRYRVTVTGAPAGFVNVSDPDGLAGADGVNVLDLGDGGNLAQDFGFSGDSSIGDLVWFDRDGDGAQGTDEAGIPGVTVTLTWLGRDGVAGGGDDVVYTATTDESGAYRFDGLPTGSFTVAVESDTLPEGMEPVSDRDGDDSPNTTTVTIAAPATVTDADFGYRGTGSIGDNIWHDRDADGTIDDGENGIPGVQVRVTWAGADGDLGTADDAVFTTTTDTDGRYLVEGLPAGDFTVAVDAATVPAGMTATFEEDGTLDARTPVTLADGAEHRSADFGFRGVGALGDRIWFDRDGDGVQDGGEPGVPEQPVTLVWAGVDGALGTDDDESWTTRTDEQGAYAFPNLPAGAYRVTVDGGIANAATATGDPDGGADATAELALAAGATDLEQDFGFVGDNTLGDLVWWDLDGDGVRADGEPGSPGVELTVTWAGPDGEFGTDDDIAQPATTDADGAYLVPGLPDGAYRVDVASGVYPGLEPTTDPADVTLEGGVERLDLDFGFVGSGSIGDTVWLDLDGDGTLDEGEPGIPGVTVTLTWSGPDGIAGNADDVQSTTTTDADGGYLFPRLPAGGYSLQLDGVPADLTATADPDGGEADASSLELEAGAEVDDQDFGYTGSASLGDLVWLDVDGDGERSGNEPGVGGVPVTVELAGDDGVLGTDDDIVIVTVTDEHGGYRVSGLPAGAVRVAYDRDALDAGYQPASDRDGGDAVTTELTLASGDAIDDVNFVIAGTSALSGVVFDDVNGDGVRQPGERGVPGVTLTVVWSGPDGPVAIKVTTDADGAWSLERLPSGTWTVTIDPNTVPDGYRVSTVGIVTVDLPVGQERSVIMGVTSFALAATGTTPELSVALALLTLLGGAVLMMRARRTRRA</sequence>
<dbReference type="GO" id="GO:0005975">
    <property type="term" value="P:carbohydrate metabolic process"/>
    <property type="evidence" value="ECO:0007669"/>
    <property type="project" value="UniProtKB-ARBA"/>
</dbReference>
<organism evidence="9 10">
    <name type="scientific">Diaminobutyricimonas aerilata</name>
    <dbReference type="NCBI Taxonomy" id="1162967"/>
    <lineage>
        <taxon>Bacteria</taxon>
        <taxon>Bacillati</taxon>
        <taxon>Actinomycetota</taxon>
        <taxon>Actinomycetes</taxon>
        <taxon>Micrococcales</taxon>
        <taxon>Microbacteriaceae</taxon>
        <taxon>Diaminobutyricimonas</taxon>
    </lineage>
</organism>
<keyword evidence="3 6" id="KW-0732">Signal</keyword>
<keyword evidence="5" id="KW-0812">Transmembrane</keyword>
<evidence type="ECO:0000256" key="2">
    <source>
        <dbReference type="ARBA" id="ARBA00022525"/>
    </source>
</evidence>
<evidence type="ECO:0000256" key="6">
    <source>
        <dbReference type="SAM" id="SignalP"/>
    </source>
</evidence>
<dbReference type="Proteomes" id="UP000228758">
    <property type="component" value="Unassembled WGS sequence"/>
</dbReference>
<name>A0A2M9CP50_9MICO</name>
<evidence type="ECO:0000259" key="8">
    <source>
        <dbReference type="Pfam" id="PF17210"/>
    </source>
</evidence>
<evidence type="ECO:0000313" key="10">
    <source>
        <dbReference type="Proteomes" id="UP000228758"/>
    </source>
</evidence>
<dbReference type="InterPro" id="IPR033764">
    <property type="entry name" value="Sdr_B"/>
</dbReference>
<comment type="subcellular location">
    <subcellularLocation>
        <location evidence="1">Secreted</location>
    </subcellularLocation>
</comment>
<protein>
    <submittedName>
        <fullName evidence="9">Putative repeat protein (TIGR01451 family)/fimbrial isopeptide formation D2 family protein</fullName>
    </submittedName>
</protein>
<feature type="domain" description="SD-repeat containing protein B" evidence="8">
    <location>
        <begin position="1667"/>
        <end position="1758"/>
    </location>
</feature>
<feature type="domain" description="SD-repeat containing protein B" evidence="8">
    <location>
        <begin position="1780"/>
        <end position="1859"/>
    </location>
</feature>
<dbReference type="InterPro" id="IPR047589">
    <property type="entry name" value="DUF11_rpt"/>
</dbReference>
<proteinExistence type="predicted"/>
<feature type="domain" description="SD-repeat containing protein B" evidence="8">
    <location>
        <begin position="2009"/>
        <end position="2100"/>
    </location>
</feature>
<dbReference type="InterPro" id="IPR013783">
    <property type="entry name" value="Ig-like_fold"/>
</dbReference>
<evidence type="ECO:0000256" key="5">
    <source>
        <dbReference type="SAM" id="Phobius"/>
    </source>
</evidence>
<feature type="domain" description="SD-repeat containing protein B" evidence="8">
    <location>
        <begin position="2238"/>
        <end position="2310"/>
    </location>
</feature>
<feature type="domain" description="SD-repeat containing protein B" evidence="8">
    <location>
        <begin position="2345"/>
        <end position="2436"/>
    </location>
</feature>
<dbReference type="GO" id="GO:0005576">
    <property type="term" value="C:extracellular region"/>
    <property type="evidence" value="ECO:0007669"/>
    <property type="project" value="UniProtKB-SubCell"/>
</dbReference>
<feature type="transmembrane region" description="Helical" evidence="5">
    <location>
        <begin position="2684"/>
        <end position="2703"/>
    </location>
</feature>
<keyword evidence="2" id="KW-0964">Secreted</keyword>
<feature type="chain" id="PRO_5014721685" evidence="6">
    <location>
        <begin position="30"/>
        <end position="2709"/>
    </location>
</feature>
<feature type="domain" description="SD-repeat containing protein B" evidence="8">
    <location>
        <begin position="2457"/>
        <end position="2548"/>
    </location>
</feature>
<feature type="domain" description="DUF11" evidence="7">
    <location>
        <begin position="690"/>
        <end position="791"/>
    </location>
</feature>
<evidence type="ECO:0000256" key="4">
    <source>
        <dbReference type="SAM" id="MobiDB-lite"/>
    </source>
</evidence>
<feature type="domain" description="SD-repeat containing protein B" evidence="8">
    <location>
        <begin position="2576"/>
        <end position="2651"/>
    </location>
</feature>
<dbReference type="NCBIfam" id="TIGR01451">
    <property type="entry name" value="B_ant_repeat"/>
    <property type="match status" value="3"/>
</dbReference>
<dbReference type="PANTHER" id="PTHR23303:SF15">
    <property type="entry name" value="COLOSSIN-A"/>
    <property type="match status" value="1"/>
</dbReference>
<feature type="domain" description="DUF11" evidence="7">
    <location>
        <begin position="982"/>
        <end position="1098"/>
    </location>
</feature>
<keyword evidence="5" id="KW-1133">Transmembrane helix</keyword>
<feature type="compositionally biased region" description="Polar residues" evidence="4">
    <location>
        <begin position="1106"/>
        <end position="1115"/>
    </location>
</feature>
<dbReference type="NCBIfam" id="TIGR04226">
    <property type="entry name" value="RrgB_K2N_iso_D2"/>
    <property type="match status" value="1"/>
</dbReference>
<accession>A0A2M9CP50</accession>
<evidence type="ECO:0000256" key="1">
    <source>
        <dbReference type="ARBA" id="ARBA00004613"/>
    </source>
</evidence>
<feature type="region of interest" description="Disordered" evidence="4">
    <location>
        <begin position="1098"/>
        <end position="1123"/>
    </location>
</feature>
<reference evidence="9 10" key="1">
    <citation type="submission" date="2017-11" db="EMBL/GenBank/DDBJ databases">
        <title>Genomic Encyclopedia of Archaeal and Bacterial Type Strains, Phase II (KMG-II): From Individual Species to Whole Genera.</title>
        <authorList>
            <person name="Goeker M."/>
        </authorList>
    </citation>
    <scope>NUCLEOTIDE SEQUENCE [LARGE SCALE GENOMIC DNA]</scope>
    <source>
        <strain evidence="9 10">DSM 27393</strain>
    </source>
</reference>
<dbReference type="Gene3D" id="2.60.40.740">
    <property type="match status" value="2"/>
</dbReference>
<dbReference type="OrthoDB" id="158862at2"/>
<dbReference type="Pfam" id="PF01345">
    <property type="entry name" value="DUF11"/>
    <property type="match status" value="3"/>
</dbReference>
<feature type="domain" description="SD-repeat containing protein B" evidence="8">
    <location>
        <begin position="1561"/>
        <end position="1638"/>
    </location>
</feature>
<evidence type="ECO:0000259" key="7">
    <source>
        <dbReference type="Pfam" id="PF01345"/>
    </source>
</evidence>
<keyword evidence="10" id="KW-1185">Reference proteome</keyword>
<comment type="caution">
    <text evidence="9">The sequence shown here is derived from an EMBL/GenBank/DDBJ whole genome shotgun (WGS) entry which is preliminary data.</text>
</comment>
<dbReference type="InterPro" id="IPR026466">
    <property type="entry name" value="Fim_isopep_form_D2_dom"/>
</dbReference>
<dbReference type="RefSeq" id="WP_100365700.1">
    <property type="nucleotide sequence ID" value="NZ_PGFF01000001.1"/>
</dbReference>